<gene>
    <name evidence="1" type="ORF">CCAN12_560003</name>
</gene>
<name>A0A0B7H8A9_9FLAO</name>
<evidence type="ECO:0000313" key="2">
    <source>
        <dbReference type="Proteomes" id="UP000044026"/>
    </source>
</evidence>
<sequence length="75" mass="8559">MNISLFKNIAQGTAEIFIIDDAIVLIKNQNDSAQMVEFKHEVYQNYIQIPIFKYLKGDSVFSVQYGAVSSVVTRR</sequence>
<organism evidence="1 2">
    <name type="scientific">Capnocytophaga canimorsus</name>
    <dbReference type="NCBI Taxonomy" id="28188"/>
    <lineage>
        <taxon>Bacteria</taxon>
        <taxon>Pseudomonadati</taxon>
        <taxon>Bacteroidota</taxon>
        <taxon>Flavobacteriia</taxon>
        <taxon>Flavobacteriales</taxon>
        <taxon>Flavobacteriaceae</taxon>
        <taxon>Capnocytophaga</taxon>
    </lineage>
</organism>
<protein>
    <submittedName>
        <fullName evidence="1">Regulatory protein pchR</fullName>
    </submittedName>
</protein>
<dbReference type="AlphaFoldDB" id="A0A0B7H8A9"/>
<evidence type="ECO:0000313" key="1">
    <source>
        <dbReference type="EMBL" id="CEN34759.1"/>
    </source>
</evidence>
<dbReference type="EMBL" id="CDOE01000052">
    <property type="protein sequence ID" value="CEN34759.1"/>
    <property type="molecule type" value="Genomic_DNA"/>
</dbReference>
<dbReference type="Proteomes" id="UP000044026">
    <property type="component" value="Unassembled WGS sequence"/>
</dbReference>
<accession>A0A0B7H8A9</accession>
<proteinExistence type="predicted"/>
<reference evidence="1 2" key="1">
    <citation type="submission" date="2015-01" db="EMBL/GenBank/DDBJ databases">
        <authorList>
            <person name="Xiang T."/>
            <person name="Song Y."/>
            <person name="Huang L."/>
            <person name="Wang B."/>
            <person name="Wu P."/>
        </authorList>
    </citation>
    <scope>NUCLEOTIDE SEQUENCE [LARGE SCALE GENOMIC DNA]</scope>
    <source>
        <strain evidence="1 2">Cc12</strain>
    </source>
</reference>